<dbReference type="EMBL" id="JBFRUW010000042">
    <property type="protein sequence ID" value="MFA0568932.1"/>
    <property type="molecule type" value="Genomic_DNA"/>
</dbReference>
<protein>
    <submittedName>
        <fullName evidence="7">Methyl-accepting chemotaxis protein</fullName>
    </submittedName>
</protein>
<keyword evidence="4" id="KW-0812">Transmembrane</keyword>
<keyword evidence="3" id="KW-0807">Transducer</keyword>
<dbReference type="InterPro" id="IPR003660">
    <property type="entry name" value="HAMP_dom"/>
</dbReference>
<dbReference type="Pfam" id="PF00672">
    <property type="entry name" value="HAMP"/>
    <property type="match status" value="1"/>
</dbReference>
<dbReference type="InterPro" id="IPR004089">
    <property type="entry name" value="MCPsignal_dom"/>
</dbReference>
<gene>
    <name evidence="7" type="ORF">AB4566_11665</name>
</gene>
<keyword evidence="8" id="KW-1185">Reference proteome</keyword>
<proteinExistence type="inferred from homology"/>
<dbReference type="CDD" id="cd11386">
    <property type="entry name" value="MCP_signal"/>
    <property type="match status" value="1"/>
</dbReference>
<dbReference type="CDD" id="cd06225">
    <property type="entry name" value="HAMP"/>
    <property type="match status" value="1"/>
</dbReference>
<dbReference type="RefSeq" id="WP_372266206.1">
    <property type="nucleotide sequence ID" value="NZ_JBFRUW010000042.1"/>
</dbReference>
<dbReference type="Gene3D" id="1.10.287.950">
    <property type="entry name" value="Methyl-accepting chemotaxis protein"/>
    <property type="match status" value="1"/>
</dbReference>
<dbReference type="SMART" id="SM00304">
    <property type="entry name" value="HAMP"/>
    <property type="match status" value="1"/>
</dbReference>
<keyword evidence="1" id="KW-0145">Chemotaxis</keyword>
<sequence>MLNKLSIKNKIILAMLTMGALFLIIAISVQVKNRAIEGYAISVGSYDIPEAILSLAMLDELGDMNSNVLEFITGEAEEKEDFRANHTELITFFEELKQLKTVDAVSMRQLEELSERYFTDAQSLVFNVFDPTREQQAADKYDYLIEEFAIPLERLLDTLKEEEVADAGSSGSFEEVVKDDLQGVRYYLELIDEQGDMMSALNAYMRGETGAVNQFEREARNFADFLKEIKPLERRPEEIQSLAEVERMYEELYSGGRDIFATYNPRDKINAAIEIDKLEHEVFNKLEDILESINNNASDQSNQSLDELITAARDSISLVWGLLVAAVLLAIATALFLIRGIVMPIKALAEAAEDLRSGEGDLTRRIPDFGQDEIGETAKSFNGFIERLQNILLDIQASVEAIAHSTNEVSTTSKMLSSTSNQLATSVEETSASLDQMSSSISMNTDNSKVTNGIATQSSAEAHDGGQAVNDTVNAMTEIAQKIGIIEDIAYKTNLLALNAAIEAARAGEHGKGFAVVADEVRKLAERSQVAAQEISTLADNSVKVAQHAGDMLNRMVPNIQKTADLVQEITAASTEQSTSVAEINRTVSQLDDIAQQNASASEELASTAIMVQEQTGEIRKTVNFFKLKKADPYSQSRHNQSGPLNYSHTRNDIIQPAEKKNMKHVDGFIPFDD</sequence>
<dbReference type="SUPFAM" id="SSF58104">
    <property type="entry name" value="Methyl-accepting chemotaxis protein (MCP) signaling domain"/>
    <property type="match status" value="1"/>
</dbReference>
<reference evidence="7 8" key="1">
    <citation type="journal article" date="2024" name="ISME J.">
        <title>Tailless and filamentous prophages are predominant in marine Vibrio.</title>
        <authorList>
            <person name="Steensen K."/>
            <person name="Seneca J."/>
            <person name="Bartlau N."/>
            <person name="Yu X.A."/>
            <person name="Hussain F.A."/>
            <person name="Polz M.F."/>
        </authorList>
    </citation>
    <scope>NUCLEOTIDE SEQUENCE [LARGE SCALE GENOMIC DNA]</scope>
    <source>
        <strain evidence="7 8">10N.222.51.A1</strain>
    </source>
</reference>
<dbReference type="PANTHER" id="PTHR43531">
    <property type="entry name" value="PROTEIN ICFG"/>
    <property type="match status" value="1"/>
</dbReference>
<evidence type="ECO:0000259" key="6">
    <source>
        <dbReference type="PROSITE" id="PS50885"/>
    </source>
</evidence>
<dbReference type="Pfam" id="PF00015">
    <property type="entry name" value="MCPsignal"/>
    <property type="match status" value="1"/>
</dbReference>
<feature type="domain" description="Methyl-accepting transducer" evidence="5">
    <location>
        <begin position="398"/>
        <end position="613"/>
    </location>
</feature>
<evidence type="ECO:0000313" key="8">
    <source>
        <dbReference type="Proteomes" id="UP001570417"/>
    </source>
</evidence>
<evidence type="ECO:0000313" key="7">
    <source>
        <dbReference type="EMBL" id="MFA0568932.1"/>
    </source>
</evidence>
<comment type="similarity">
    <text evidence="2">Belongs to the methyl-accepting chemotaxis (MCP) protein family.</text>
</comment>
<dbReference type="PROSITE" id="PS50885">
    <property type="entry name" value="HAMP"/>
    <property type="match status" value="1"/>
</dbReference>
<feature type="transmembrane region" description="Helical" evidence="4">
    <location>
        <begin position="318"/>
        <end position="338"/>
    </location>
</feature>
<dbReference type="SMART" id="SM00283">
    <property type="entry name" value="MA"/>
    <property type="match status" value="1"/>
</dbReference>
<evidence type="ECO:0000256" key="3">
    <source>
        <dbReference type="PROSITE-ProRule" id="PRU00284"/>
    </source>
</evidence>
<comment type="caution">
    <text evidence="7">The sequence shown here is derived from an EMBL/GenBank/DDBJ whole genome shotgun (WGS) entry which is preliminary data.</text>
</comment>
<accession>A0ABV4NCN0</accession>
<keyword evidence="4" id="KW-1133">Transmembrane helix</keyword>
<name>A0ABV4NCN0_9VIBR</name>
<feature type="transmembrane region" description="Helical" evidence="4">
    <location>
        <begin position="12"/>
        <end position="31"/>
    </location>
</feature>
<evidence type="ECO:0000259" key="5">
    <source>
        <dbReference type="PROSITE" id="PS50111"/>
    </source>
</evidence>
<dbReference type="PROSITE" id="PS50111">
    <property type="entry name" value="CHEMOTAXIS_TRANSDUC_2"/>
    <property type="match status" value="1"/>
</dbReference>
<organism evidence="7 8">
    <name type="scientific">Vibrio gallaecicus</name>
    <dbReference type="NCBI Taxonomy" id="552386"/>
    <lineage>
        <taxon>Bacteria</taxon>
        <taxon>Pseudomonadati</taxon>
        <taxon>Pseudomonadota</taxon>
        <taxon>Gammaproteobacteria</taxon>
        <taxon>Vibrionales</taxon>
        <taxon>Vibrionaceae</taxon>
        <taxon>Vibrio</taxon>
    </lineage>
</organism>
<dbReference type="InterPro" id="IPR051310">
    <property type="entry name" value="MCP_chemotaxis"/>
</dbReference>
<dbReference type="PANTHER" id="PTHR43531:SF11">
    <property type="entry name" value="METHYL-ACCEPTING CHEMOTAXIS PROTEIN 3"/>
    <property type="match status" value="1"/>
</dbReference>
<evidence type="ECO:0000256" key="4">
    <source>
        <dbReference type="SAM" id="Phobius"/>
    </source>
</evidence>
<keyword evidence="4" id="KW-0472">Membrane</keyword>
<dbReference type="Proteomes" id="UP001570417">
    <property type="component" value="Unassembled WGS sequence"/>
</dbReference>
<evidence type="ECO:0000256" key="2">
    <source>
        <dbReference type="ARBA" id="ARBA00029447"/>
    </source>
</evidence>
<evidence type="ECO:0000256" key="1">
    <source>
        <dbReference type="ARBA" id="ARBA00022500"/>
    </source>
</evidence>
<feature type="domain" description="HAMP" evidence="6">
    <location>
        <begin position="339"/>
        <end position="393"/>
    </location>
</feature>